<proteinExistence type="predicted"/>
<gene>
    <name evidence="1" type="ORF">AN484_09595</name>
</gene>
<dbReference type="Proteomes" id="UP000092093">
    <property type="component" value="Unassembled WGS sequence"/>
</dbReference>
<accession>A0A1B7X3Q8</accession>
<organism evidence="1 2">
    <name type="scientific">Aphanizomenon flos-aquae WA102</name>
    <dbReference type="NCBI Taxonomy" id="1710896"/>
    <lineage>
        <taxon>Bacteria</taxon>
        <taxon>Bacillati</taxon>
        <taxon>Cyanobacteriota</taxon>
        <taxon>Cyanophyceae</taxon>
        <taxon>Nostocales</taxon>
        <taxon>Aphanizomenonaceae</taxon>
        <taxon>Aphanizomenon</taxon>
    </lineage>
</organism>
<dbReference type="AlphaFoldDB" id="A0A1B7X3Q8"/>
<protein>
    <submittedName>
        <fullName evidence="1">Uncharacterized protein</fullName>
    </submittedName>
</protein>
<evidence type="ECO:0000313" key="1">
    <source>
        <dbReference type="EMBL" id="OBQ43988.1"/>
    </source>
</evidence>
<comment type="caution">
    <text evidence="1">The sequence shown here is derived from an EMBL/GenBank/DDBJ whole genome shotgun (WGS) entry which is preliminary data.</text>
</comment>
<evidence type="ECO:0000313" key="2">
    <source>
        <dbReference type="Proteomes" id="UP000092093"/>
    </source>
</evidence>
<reference evidence="1 2" key="1">
    <citation type="submission" date="2015-09" db="EMBL/GenBank/DDBJ databases">
        <title>Aphanizomenon flos-aquae WA102.</title>
        <authorList>
            <person name="Driscoll C."/>
        </authorList>
    </citation>
    <scope>NUCLEOTIDE SEQUENCE [LARGE SCALE GENOMIC DNA]</scope>
    <source>
        <strain evidence="1">WA102</strain>
    </source>
</reference>
<name>A0A1B7X3Q8_APHFL</name>
<dbReference type="EMBL" id="LJOW01000036">
    <property type="protein sequence ID" value="OBQ43988.1"/>
    <property type="molecule type" value="Genomic_DNA"/>
</dbReference>
<sequence>MAYGLRYTLTQKLRNDSTLVINIYEKDPLVATVKTYEPTSILIQPNSSEEEPLGGIISSQLNFSFLISTQDDYDNFPNLLNADDRKYYVELVNVVGGSINIKWKGFLFNDYINLPFTTGNQEVNFICVDGLSYLKYTTYSSLEGNINEITNLLSVINTSLYSIDYNSNTYLYSCCSYFAAGMLDRGTNTNNEPFVQTYQYRRDFVGLDYFTILDNIVKSFGCRLFQYEGNWWIMSINEMAGTTNYYTKYLLNPVVSLTGSGTLTTGISINPYSDGNVYFINNSQTKITRKGFSRVIINNAFEYVDNYINNGDFKQRTSFTTPPVSFTSIVTGKGFINTYDLPDEQYNEVRIQAGIPSPPPTGGSGTSRLEMESIYRPIMGDNKATLSFDYACYNTNSPSSNTGETKMFIQVSVGANTYFLNSDKKWVTSSSFITIPKSTVQTINRSPRQKYSIEIPLGDESDNFVESVIGYVKVSFLVESYNYFRFRNLRLQQTLANFTGVEVKRTLGTNLALIKGIDVPYGGIYPEILISNIRGALFNSSIVTLTNWYRYGKAGTYASLPQLLCRQYSNIFNKNLATLEGDLGISESSNSSIYLNKKYTVVDSATDALSYNDKTFLANRLTVDSYGDRTTSLQLLEITNDDNLSVETIKYLES</sequence>